<name>S3DU53_GLAL2</name>
<dbReference type="OMA" id="YQVRFKY"/>
<sequence length="254" mass="27882">MAEPTANPPLQSELCFEPDTELAERDEQPFSVDLIRQSKVTTTATQVQYGKFGGKTACLVVVQCNFIPTYQVRFKYVEIKLKLVKADGSSIIAYQPHEWEGKEGALPVEQTSKVGGKLGGSGGGVEGGLESGYERHTERTEIKKARIFSVLEASTVTWTLSENDVTREGVPSSFKAALIVETEGKFSIRLEYHAKLTKSVDPRSWRPAYARITKPFDLNQDSVGSGIGPIVAGIAEMEKDSFDLTKFAPTGWDL</sequence>
<dbReference type="RefSeq" id="XP_008084047.1">
    <property type="nucleotide sequence ID" value="XM_008085856.1"/>
</dbReference>
<dbReference type="HOGENOM" id="CLU_092859_0_0_1"/>
<dbReference type="Proteomes" id="UP000016922">
    <property type="component" value="Unassembled WGS sequence"/>
</dbReference>
<reference evidence="1 2" key="1">
    <citation type="journal article" date="2013" name="BMC Genomics">
        <title>Genomics-driven discovery of the pneumocandin biosynthetic gene cluster in the fungus Glarea lozoyensis.</title>
        <authorList>
            <person name="Chen L."/>
            <person name="Yue Q."/>
            <person name="Zhang X."/>
            <person name="Xiang M."/>
            <person name="Wang C."/>
            <person name="Li S."/>
            <person name="Che Y."/>
            <person name="Ortiz-Lopez F.J."/>
            <person name="Bills G.F."/>
            <person name="Liu X."/>
            <person name="An Z."/>
        </authorList>
    </citation>
    <scope>NUCLEOTIDE SEQUENCE [LARGE SCALE GENOMIC DNA]</scope>
    <source>
        <strain evidence="2">ATCC 20868 / MF5171</strain>
    </source>
</reference>
<accession>S3DU53</accession>
<dbReference type="KEGG" id="glz:GLAREA_01098"/>
<dbReference type="EMBL" id="KE145367">
    <property type="protein sequence ID" value="EPE29938.1"/>
    <property type="molecule type" value="Genomic_DNA"/>
</dbReference>
<gene>
    <name evidence="1" type="ORF">GLAREA_01098</name>
</gene>
<dbReference type="GeneID" id="19460156"/>
<protein>
    <submittedName>
        <fullName evidence="1">Uncharacterized protein</fullName>
    </submittedName>
</protein>
<proteinExistence type="predicted"/>
<dbReference type="eggNOG" id="ENOG502SKTY">
    <property type="taxonomic scope" value="Eukaryota"/>
</dbReference>
<dbReference type="OrthoDB" id="5030973at2759"/>
<organism evidence="1 2">
    <name type="scientific">Glarea lozoyensis (strain ATCC 20868 / MF5171)</name>
    <dbReference type="NCBI Taxonomy" id="1116229"/>
    <lineage>
        <taxon>Eukaryota</taxon>
        <taxon>Fungi</taxon>
        <taxon>Dikarya</taxon>
        <taxon>Ascomycota</taxon>
        <taxon>Pezizomycotina</taxon>
        <taxon>Leotiomycetes</taxon>
        <taxon>Helotiales</taxon>
        <taxon>Helotiaceae</taxon>
        <taxon>Glarea</taxon>
    </lineage>
</organism>
<keyword evidence="2" id="KW-1185">Reference proteome</keyword>
<evidence type="ECO:0000313" key="1">
    <source>
        <dbReference type="EMBL" id="EPE29938.1"/>
    </source>
</evidence>
<evidence type="ECO:0000313" key="2">
    <source>
        <dbReference type="Proteomes" id="UP000016922"/>
    </source>
</evidence>
<dbReference type="AlphaFoldDB" id="S3DU53"/>